<evidence type="ECO:0000256" key="3">
    <source>
        <dbReference type="ARBA" id="ARBA00004752"/>
    </source>
</evidence>
<sequence>MSKGIKKKERKDKLPFRLNLLFFIMFIMFAALIFQLGIVQILKGEEFQKEIDRTVNDTTKVPVPRGQIYDRNHQLVVGNKPRYAITYTPAKRTQAKERLEVAEKLAKLISVEVKDVADINERLKREYYYLNHKEDVIERLTDEERKKLDDTEEYDLALERIKKHEMNDLSEQDRLIIAIKKELDKAYALTPQIVKNEGVTAEEYAEVSENLSDLPGVNAIADWERKYPYEETFKSLAGKITSQERGLQKEKLEYYLTRGYSRNDRVGISGIEEYYEHALRGRKEQVQYTTTKDGTTIGSKVAVEGMTGKDLILTIDMDLQKKVDEILQAELQKTIQKHPYQHQYMSDAMAVVMNPKTGELLAVSGVLYDKKKNEYNNAPYKAIHDAHLPGSSIKGATVLAGYESGVISPGQVFHDRKIKIASGAPKGSYNDLGSVNDFDALRRSSNVYMFYIALKMGGEHRYPFPNGESAAFDVAAWDEMRSYFQQFGLGSRTGIDYPEDPKGVIGDKQFQPGLLMDFAIGQYDNYTALQLAQYVSTIANDGNRVRPRLVREIRNPSPTQDQLGSVYESKGTEVLNRIDMSKSNIERIQEGFRQVFNESQGTSVRFFGTSKYRGYKVAGKTGTAQNAYYADGEKKADTENLTLVGYAPYDDPEMAFAIIVPHTGIVNGKHQINQTIGQRIIDAYFTDKEE</sequence>
<evidence type="ECO:0000259" key="16">
    <source>
        <dbReference type="Pfam" id="PF03717"/>
    </source>
</evidence>
<dbReference type="GO" id="GO:0071555">
    <property type="term" value="P:cell wall organization"/>
    <property type="evidence" value="ECO:0007669"/>
    <property type="project" value="UniProtKB-KW"/>
</dbReference>
<keyword evidence="17" id="KW-0131">Cell cycle</keyword>
<keyword evidence="12" id="KW-0961">Cell wall biogenesis/degradation</keyword>
<organism evidence="17 18">
    <name type="scientific">Virgibacillus chiguensis</name>
    <dbReference type="NCBI Taxonomy" id="411959"/>
    <lineage>
        <taxon>Bacteria</taxon>
        <taxon>Bacillati</taxon>
        <taxon>Bacillota</taxon>
        <taxon>Bacilli</taxon>
        <taxon>Bacillales</taxon>
        <taxon>Bacillaceae</taxon>
        <taxon>Virgibacillus</taxon>
    </lineage>
</organism>
<gene>
    <name evidence="17" type="ORF">SAMN05421807_10848</name>
</gene>
<keyword evidence="10 14" id="KW-1133">Transmembrane helix</keyword>
<dbReference type="GO" id="GO:0071972">
    <property type="term" value="F:peptidoglycan L,D-transpeptidase activity"/>
    <property type="evidence" value="ECO:0007669"/>
    <property type="project" value="TreeGrafter"/>
</dbReference>
<dbReference type="InterPro" id="IPR012338">
    <property type="entry name" value="Beta-lactam/transpept-like"/>
</dbReference>
<dbReference type="GO" id="GO:0005886">
    <property type="term" value="C:plasma membrane"/>
    <property type="evidence" value="ECO:0007669"/>
    <property type="project" value="UniProtKB-SubCell"/>
</dbReference>
<dbReference type="InterPro" id="IPR005311">
    <property type="entry name" value="PBP_dimer"/>
</dbReference>
<dbReference type="Proteomes" id="UP000184079">
    <property type="component" value="Unassembled WGS sequence"/>
</dbReference>
<reference evidence="18" key="1">
    <citation type="submission" date="2016-11" db="EMBL/GenBank/DDBJ databases">
        <authorList>
            <person name="Varghese N."/>
            <person name="Submissions S."/>
        </authorList>
    </citation>
    <scope>NUCLEOTIDE SEQUENCE [LARGE SCALE GENOMIC DNA]</scope>
    <source>
        <strain evidence="18">CGMCC 1.6496</strain>
    </source>
</reference>
<evidence type="ECO:0000256" key="8">
    <source>
        <dbReference type="ARBA" id="ARBA00022960"/>
    </source>
</evidence>
<dbReference type="Gene3D" id="1.10.10.1230">
    <property type="entry name" value="Penicillin-binding protein, N-terminal non-catalytic domain, head sub-domain"/>
    <property type="match status" value="1"/>
</dbReference>
<evidence type="ECO:0000256" key="13">
    <source>
        <dbReference type="ARBA" id="ARBA00034000"/>
    </source>
</evidence>
<dbReference type="OrthoDB" id="9770103at2"/>
<evidence type="ECO:0000256" key="7">
    <source>
        <dbReference type="ARBA" id="ARBA00022692"/>
    </source>
</evidence>
<dbReference type="PANTHER" id="PTHR30627:SF2">
    <property type="entry name" value="PEPTIDOGLYCAN D,D-TRANSPEPTIDASE MRDA"/>
    <property type="match status" value="1"/>
</dbReference>
<dbReference type="SUPFAM" id="SSF56601">
    <property type="entry name" value="beta-lactamase/transpeptidase-like"/>
    <property type="match status" value="1"/>
</dbReference>
<keyword evidence="17" id="KW-0132">Cell division</keyword>
<dbReference type="UniPathway" id="UPA00219"/>
<dbReference type="EC" id="3.4.16.4" evidence="5"/>
<feature type="domain" description="Penicillin-binding protein dimerisation" evidence="16">
    <location>
        <begin position="61"/>
        <end position="298"/>
    </location>
</feature>
<evidence type="ECO:0000256" key="2">
    <source>
        <dbReference type="ARBA" id="ARBA00004236"/>
    </source>
</evidence>
<dbReference type="Pfam" id="PF00905">
    <property type="entry name" value="Transpeptidase"/>
    <property type="match status" value="1"/>
</dbReference>
<evidence type="ECO:0000313" key="17">
    <source>
        <dbReference type="EMBL" id="SHH51344.1"/>
    </source>
</evidence>
<comment type="catalytic activity">
    <reaction evidence="13">
        <text>Preferential cleavage: (Ac)2-L-Lys-D-Ala-|-D-Ala. Also transpeptidation of peptidyl-alanyl moieties that are N-acyl substituents of D-alanine.</text>
        <dbReference type="EC" id="3.4.16.4"/>
    </reaction>
</comment>
<dbReference type="SUPFAM" id="SSF56519">
    <property type="entry name" value="Penicillin binding protein dimerisation domain"/>
    <property type="match status" value="1"/>
</dbReference>
<dbReference type="GO" id="GO:0009252">
    <property type="term" value="P:peptidoglycan biosynthetic process"/>
    <property type="evidence" value="ECO:0007669"/>
    <property type="project" value="UniProtKB-UniPathway"/>
</dbReference>
<feature type="domain" description="Penicillin-binding protein transpeptidase" evidence="15">
    <location>
        <begin position="349"/>
        <end position="681"/>
    </location>
</feature>
<dbReference type="GO" id="GO:0051301">
    <property type="term" value="P:cell division"/>
    <property type="evidence" value="ECO:0007669"/>
    <property type="project" value="UniProtKB-KW"/>
</dbReference>
<keyword evidence="9" id="KW-0573">Peptidoglycan synthesis</keyword>
<keyword evidence="7 14" id="KW-0812">Transmembrane</keyword>
<dbReference type="RefSeq" id="WP_073008607.1">
    <property type="nucleotide sequence ID" value="NZ_FQXD01000008.1"/>
</dbReference>
<dbReference type="InterPro" id="IPR050515">
    <property type="entry name" value="Beta-lactam/transpept"/>
</dbReference>
<protein>
    <recommendedName>
        <fullName evidence="5">serine-type D-Ala-D-Ala carboxypeptidase</fullName>
        <ecNumber evidence="5">3.4.16.4</ecNumber>
    </recommendedName>
</protein>
<evidence type="ECO:0000256" key="11">
    <source>
        <dbReference type="ARBA" id="ARBA00023136"/>
    </source>
</evidence>
<dbReference type="GO" id="GO:0009002">
    <property type="term" value="F:serine-type D-Ala-D-Ala carboxypeptidase activity"/>
    <property type="evidence" value="ECO:0007669"/>
    <property type="project" value="UniProtKB-EC"/>
</dbReference>
<keyword evidence="8" id="KW-0133">Cell shape</keyword>
<feature type="transmembrane region" description="Helical" evidence="14">
    <location>
        <begin position="20"/>
        <end position="42"/>
    </location>
</feature>
<dbReference type="InterPro" id="IPR001460">
    <property type="entry name" value="PCN-bd_Tpept"/>
</dbReference>
<evidence type="ECO:0000259" key="15">
    <source>
        <dbReference type="Pfam" id="PF00905"/>
    </source>
</evidence>
<accession>A0A1M5TKX1</accession>
<dbReference type="EMBL" id="FQXD01000008">
    <property type="protein sequence ID" value="SHH51344.1"/>
    <property type="molecule type" value="Genomic_DNA"/>
</dbReference>
<name>A0A1M5TKX1_9BACI</name>
<dbReference type="GO" id="GO:0008658">
    <property type="term" value="F:penicillin binding"/>
    <property type="evidence" value="ECO:0007669"/>
    <property type="project" value="InterPro"/>
</dbReference>
<evidence type="ECO:0000256" key="10">
    <source>
        <dbReference type="ARBA" id="ARBA00022989"/>
    </source>
</evidence>
<dbReference type="AlphaFoldDB" id="A0A1M5TKX1"/>
<keyword evidence="6" id="KW-1003">Cell membrane</keyword>
<evidence type="ECO:0000313" key="18">
    <source>
        <dbReference type="Proteomes" id="UP000184079"/>
    </source>
</evidence>
<dbReference type="GO" id="GO:0008360">
    <property type="term" value="P:regulation of cell shape"/>
    <property type="evidence" value="ECO:0007669"/>
    <property type="project" value="UniProtKB-KW"/>
</dbReference>
<keyword evidence="11 14" id="KW-0472">Membrane</keyword>
<evidence type="ECO:0000256" key="12">
    <source>
        <dbReference type="ARBA" id="ARBA00023316"/>
    </source>
</evidence>
<dbReference type="Gene3D" id="3.90.1310.10">
    <property type="entry name" value="Penicillin-binding protein 2a (Domain 2)"/>
    <property type="match status" value="1"/>
</dbReference>
<dbReference type="PANTHER" id="PTHR30627">
    <property type="entry name" value="PEPTIDOGLYCAN D,D-TRANSPEPTIDASE"/>
    <property type="match status" value="1"/>
</dbReference>
<keyword evidence="18" id="KW-1185">Reference proteome</keyword>
<evidence type="ECO:0000256" key="14">
    <source>
        <dbReference type="SAM" id="Phobius"/>
    </source>
</evidence>
<proteinExistence type="inferred from homology"/>
<comment type="subcellular location">
    <subcellularLocation>
        <location evidence="2">Cell membrane</location>
    </subcellularLocation>
    <subcellularLocation>
        <location evidence="1">Membrane</location>
        <topology evidence="1">Single-pass membrane protein</topology>
    </subcellularLocation>
</comment>
<evidence type="ECO:0000256" key="5">
    <source>
        <dbReference type="ARBA" id="ARBA00012448"/>
    </source>
</evidence>
<dbReference type="InterPro" id="IPR036138">
    <property type="entry name" value="PBP_dimer_sf"/>
</dbReference>
<dbReference type="Pfam" id="PF03717">
    <property type="entry name" value="PBP_dimer"/>
    <property type="match status" value="1"/>
</dbReference>
<comment type="pathway">
    <text evidence="3">Cell wall biogenesis; peptidoglycan biosynthesis.</text>
</comment>
<dbReference type="Gene3D" id="3.40.710.10">
    <property type="entry name" value="DD-peptidase/beta-lactamase superfamily"/>
    <property type="match status" value="1"/>
</dbReference>
<evidence type="ECO:0000256" key="6">
    <source>
        <dbReference type="ARBA" id="ARBA00022475"/>
    </source>
</evidence>
<evidence type="ECO:0000256" key="4">
    <source>
        <dbReference type="ARBA" id="ARBA00007171"/>
    </source>
</evidence>
<comment type="similarity">
    <text evidence="4">Belongs to the transpeptidase family.</text>
</comment>
<evidence type="ECO:0000256" key="1">
    <source>
        <dbReference type="ARBA" id="ARBA00004167"/>
    </source>
</evidence>
<evidence type="ECO:0000256" key="9">
    <source>
        <dbReference type="ARBA" id="ARBA00022984"/>
    </source>
</evidence>